<keyword evidence="4" id="KW-1185">Reference proteome</keyword>
<protein>
    <recommendedName>
        <fullName evidence="2">Transposase IS66 central domain-containing protein</fullName>
    </recommendedName>
</protein>
<dbReference type="AlphaFoldDB" id="A0A7W7ZIH4"/>
<comment type="caution">
    <text evidence="3">The sequence shown here is derived from an EMBL/GenBank/DDBJ whole genome shotgun (WGS) entry which is preliminary data.</text>
</comment>
<sequence length="72" mass="8013">AVWFAYSPDRKGENPRQHLKLYKGALQADAYIEVAGDVRALHCGADTNDHGTPRSPTDIGGVLNDRQQEKHR</sequence>
<dbReference type="Proteomes" id="UP000540989">
    <property type="component" value="Unassembled WGS sequence"/>
</dbReference>
<feature type="domain" description="Transposase IS66 central" evidence="2">
    <location>
        <begin position="1"/>
        <end position="31"/>
    </location>
</feature>
<feature type="non-terminal residue" evidence="3">
    <location>
        <position position="1"/>
    </location>
</feature>
<accession>A0A7W7ZIH4</accession>
<evidence type="ECO:0000313" key="4">
    <source>
        <dbReference type="Proteomes" id="UP000540989"/>
    </source>
</evidence>
<evidence type="ECO:0000313" key="3">
    <source>
        <dbReference type="EMBL" id="MBB5060447.1"/>
    </source>
</evidence>
<dbReference type="InterPro" id="IPR004291">
    <property type="entry name" value="Transposase_IS66_central"/>
</dbReference>
<gene>
    <name evidence="3" type="ORF">HDF16_005183</name>
</gene>
<proteinExistence type="predicted"/>
<dbReference type="EMBL" id="JACHIP010000013">
    <property type="protein sequence ID" value="MBB5060447.1"/>
    <property type="molecule type" value="Genomic_DNA"/>
</dbReference>
<evidence type="ECO:0000256" key="1">
    <source>
        <dbReference type="SAM" id="MobiDB-lite"/>
    </source>
</evidence>
<organism evidence="3 4">
    <name type="scientific">Granulicella aggregans</name>
    <dbReference type="NCBI Taxonomy" id="474949"/>
    <lineage>
        <taxon>Bacteria</taxon>
        <taxon>Pseudomonadati</taxon>
        <taxon>Acidobacteriota</taxon>
        <taxon>Terriglobia</taxon>
        <taxon>Terriglobales</taxon>
        <taxon>Acidobacteriaceae</taxon>
        <taxon>Granulicella</taxon>
    </lineage>
</organism>
<reference evidence="3 4" key="1">
    <citation type="submission" date="2020-08" db="EMBL/GenBank/DDBJ databases">
        <title>Genomic Encyclopedia of Type Strains, Phase IV (KMG-V): Genome sequencing to study the core and pangenomes of soil and plant-associated prokaryotes.</title>
        <authorList>
            <person name="Whitman W."/>
        </authorList>
    </citation>
    <scope>NUCLEOTIDE SEQUENCE [LARGE SCALE GENOMIC DNA]</scope>
    <source>
        <strain evidence="3 4">M8UP14</strain>
    </source>
</reference>
<feature type="region of interest" description="Disordered" evidence="1">
    <location>
        <begin position="44"/>
        <end position="72"/>
    </location>
</feature>
<evidence type="ECO:0000259" key="2">
    <source>
        <dbReference type="Pfam" id="PF03050"/>
    </source>
</evidence>
<dbReference type="Pfam" id="PF03050">
    <property type="entry name" value="DDE_Tnp_IS66"/>
    <property type="match status" value="1"/>
</dbReference>
<name>A0A7W7ZIH4_9BACT</name>